<organism evidence="2 3">
    <name type="scientific">Candidatus Giovannonibacteria bacterium GW2011_GWA2_44_13b</name>
    <dbReference type="NCBI Taxonomy" id="1618647"/>
    <lineage>
        <taxon>Bacteria</taxon>
        <taxon>Candidatus Giovannoniibacteriota</taxon>
    </lineage>
</organism>
<evidence type="ECO:0000313" key="2">
    <source>
        <dbReference type="EMBL" id="KKT39672.1"/>
    </source>
</evidence>
<protein>
    <submittedName>
        <fullName evidence="2">Uncharacterized protein</fullName>
    </submittedName>
</protein>
<dbReference type="STRING" id="1618647.UW30_C0029G0003"/>
<reference evidence="2 3" key="1">
    <citation type="journal article" date="2015" name="Nature">
        <title>rRNA introns, odd ribosomes, and small enigmatic genomes across a large radiation of phyla.</title>
        <authorList>
            <person name="Brown C.T."/>
            <person name="Hug L.A."/>
            <person name="Thomas B.C."/>
            <person name="Sharon I."/>
            <person name="Castelle C.J."/>
            <person name="Singh A."/>
            <person name="Wilkins M.J."/>
            <person name="Williams K.H."/>
            <person name="Banfield J.F."/>
        </authorList>
    </citation>
    <scope>NUCLEOTIDE SEQUENCE [LARGE SCALE GENOMIC DNA]</scope>
</reference>
<accession>A0A0G1J6K5</accession>
<evidence type="ECO:0000313" key="3">
    <source>
        <dbReference type="Proteomes" id="UP000034736"/>
    </source>
</evidence>
<evidence type="ECO:0000256" key="1">
    <source>
        <dbReference type="SAM" id="MobiDB-lite"/>
    </source>
</evidence>
<proteinExistence type="predicted"/>
<sequence>MSKGWEGKRMKVILTEKDLAEREKSIDILAKNIGYERQKAQQDLFGEPPTQSKEIESMMKSSRKRLMDK</sequence>
<dbReference type="AlphaFoldDB" id="A0A0G1J6K5"/>
<name>A0A0G1J6K5_9BACT</name>
<feature type="region of interest" description="Disordered" evidence="1">
    <location>
        <begin position="41"/>
        <end position="69"/>
    </location>
</feature>
<dbReference type="EMBL" id="LCHU01000029">
    <property type="protein sequence ID" value="KKT39672.1"/>
    <property type="molecule type" value="Genomic_DNA"/>
</dbReference>
<dbReference type="Proteomes" id="UP000034736">
    <property type="component" value="Unassembled WGS sequence"/>
</dbReference>
<comment type="caution">
    <text evidence="2">The sequence shown here is derived from an EMBL/GenBank/DDBJ whole genome shotgun (WGS) entry which is preliminary data.</text>
</comment>
<gene>
    <name evidence="2" type="ORF">UW30_C0029G0003</name>
</gene>